<dbReference type="RefSeq" id="WP_146509837.1">
    <property type="nucleotide sequence ID" value="NZ_SIHI01000001.1"/>
</dbReference>
<dbReference type="InterPro" id="IPR013022">
    <property type="entry name" value="Xyl_isomerase-like_TIM-brl"/>
</dbReference>
<dbReference type="EC" id="5.3.1.-" evidence="2"/>
<dbReference type="Pfam" id="PF01261">
    <property type="entry name" value="AP_endonuc_2"/>
    <property type="match status" value="1"/>
</dbReference>
<keyword evidence="3" id="KW-1185">Reference proteome</keyword>
<sequence length="275" mass="30638">MKFAICQELFEGWSWKKQCEFAASVGYTGMEVAPFTLGSNVQEITSDQRQELVRVAADNGLEIIGLHWLLAKTEGLHLTTADSDVRKATSDYLIELGDLCGDLDGKVMVFGSPFQRNLEEGTDSPQAFDRAVDVFKSAMPRIADRGVHLLMEPLTTKETDFINTCDQAAELIAAVDHPNFALHQDVKAMLGEGTPLPELIHKHRAITRHFHVNDSNLLGPGMGETDYHPIFEALLESGYDGWVSVEVFDYSPGAEKITQESIDYMRQILFDLESK</sequence>
<dbReference type="AlphaFoldDB" id="A0A5C5X7N0"/>
<dbReference type="InterPro" id="IPR050312">
    <property type="entry name" value="IolE/XylAMocC-like"/>
</dbReference>
<dbReference type="SUPFAM" id="SSF51658">
    <property type="entry name" value="Xylose isomerase-like"/>
    <property type="match status" value="1"/>
</dbReference>
<feature type="domain" description="Xylose isomerase-like TIM barrel" evidence="1">
    <location>
        <begin position="20"/>
        <end position="267"/>
    </location>
</feature>
<dbReference type="EMBL" id="SIHI01000001">
    <property type="protein sequence ID" value="TWT59056.1"/>
    <property type="molecule type" value="Genomic_DNA"/>
</dbReference>
<evidence type="ECO:0000259" key="1">
    <source>
        <dbReference type="Pfam" id="PF01261"/>
    </source>
</evidence>
<dbReference type="InterPro" id="IPR036237">
    <property type="entry name" value="Xyl_isomerase-like_sf"/>
</dbReference>
<protein>
    <submittedName>
        <fullName evidence="2">D-tagatose 3-epimerase</fullName>
        <ecNumber evidence="2">5.3.1.-</ecNumber>
    </submittedName>
</protein>
<name>A0A5C5X7N0_9PLAN</name>
<organism evidence="2 3">
    <name type="scientific">Thalassoglobus neptunius</name>
    <dbReference type="NCBI Taxonomy" id="1938619"/>
    <lineage>
        <taxon>Bacteria</taxon>
        <taxon>Pseudomonadati</taxon>
        <taxon>Planctomycetota</taxon>
        <taxon>Planctomycetia</taxon>
        <taxon>Planctomycetales</taxon>
        <taxon>Planctomycetaceae</taxon>
        <taxon>Thalassoglobus</taxon>
    </lineage>
</organism>
<keyword evidence="2" id="KW-0413">Isomerase</keyword>
<dbReference type="Proteomes" id="UP000317243">
    <property type="component" value="Unassembled WGS sequence"/>
</dbReference>
<dbReference type="OrthoDB" id="9779184at2"/>
<reference evidence="2 3" key="1">
    <citation type="submission" date="2019-02" db="EMBL/GenBank/DDBJ databases">
        <title>Deep-cultivation of Planctomycetes and their phenomic and genomic characterization uncovers novel biology.</title>
        <authorList>
            <person name="Wiegand S."/>
            <person name="Jogler M."/>
            <person name="Boedeker C."/>
            <person name="Pinto D."/>
            <person name="Vollmers J."/>
            <person name="Rivas-Marin E."/>
            <person name="Kohn T."/>
            <person name="Peeters S.H."/>
            <person name="Heuer A."/>
            <person name="Rast P."/>
            <person name="Oberbeckmann S."/>
            <person name="Bunk B."/>
            <person name="Jeske O."/>
            <person name="Meyerdierks A."/>
            <person name="Storesund J.E."/>
            <person name="Kallscheuer N."/>
            <person name="Luecker S."/>
            <person name="Lage O.M."/>
            <person name="Pohl T."/>
            <person name="Merkel B.J."/>
            <person name="Hornburger P."/>
            <person name="Mueller R.-W."/>
            <person name="Bruemmer F."/>
            <person name="Labrenz M."/>
            <person name="Spormann A.M."/>
            <person name="Op Den Camp H."/>
            <person name="Overmann J."/>
            <person name="Amann R."/>
            <person name="Jetten M.S.M."/>
            <person name="Mascher T."/>
            <person name="Medema M.H."/>
            <person name="Devos D.P."/>
            <person name="Kaster A.-K."/>
            <person name="Ovreas L."/>
            <person name="Rohde M."/>
            <person name="Galperin M.Y."/>
            <person name="Jogler C."/>
        </authorList>
    </citation>
    <scope>NUCLEOTIDE SEQUENCE [LARGE SCALE GENOMIC DNA]</scope>
    <source>
        <strain evidence="2 3">KOR42</strain>
    </source>
</reference>
<dbReference type="PANTHER" id="PTHR12110:SF21">
    <property type="entry name" value="XYLOSE ISOMERASE-LIKE TIM BARREL DOMAIN-CONTAINING PROTEIN"/>
    <property type="match status" value="1"/>
</dbReference>
<evidence type="ECO:0000313" key="2">
    <source>
        <dbReference type="EMBL" id="TWT59056.1"/>
    </source>
</evidence>
<comment type="caution">
    <text evidence="2">The sequence shown here is derived from an EMBL/GenBank/DDBJ whole genome shotgun (WGS) entry which is preliminary data.</text>
</comment>
<dbReference type="Gene3D" id="3.20.20.150">
    <property type="entry name" value="Divalent-metal-dependent TIM barrel enzymes"/>
    <property type="match status" value="1"/>
</dbReference>
<accession>A0A5C5X7N0</accession>
<proteinExistence type="predicted"/>
<evidence type="ECO:0000313" key="3">
    <source>
        <dbReference type="Proteomes" id="UP000317243"/>
    </source>
</evidence>
<dbReference type="GO" id="GO:0016853">
    <property type="term" value="F:isomerase activity"/>
    <property type="evidence" value="ECO:0007669"/>
    <property type="project" value="UniProtKB-KW"/>
</dbReference>
<dbReference type="PANTHER" id="PTHR12110">
    <property type="entry name" value="HYDROXYPYRUVATE ISOMERASE"/>
    <property type="match status" value="1"/>
</dbReference>
<gene>
    <name evidence="2" type="ORF">KOR42_24450</name>
</gene>